<dbReference type="GO" id="GO:0006352">
    <property type="term" value="P:DNA-templated transcription initiation"/>
    <property type="evidence" value="ECO:0007669"/>
    <property type="project" value="InterPro"/>
</dbReference>
<dbReference type="AlphaFoldDB" id="A0A1G5B599"/>
<dbReference type="Pfam" id="PF08281">
    <property type="entry name" value="Sigma70_r4_2"/>
    <property type="match status" value="1"/>
</dbReference>
<evidence type="ECO:0000256" key="2">
    <source>
        <dbReference type="ARBA" id="ARBA00023015"/>
    </source>
</evidence>
<keyword evidence="2" id="KW-0805">Transcription regulation</keyword>
<evidence type="ECO:0000259" key="5">
    <source>
        <dbReference type="Pfam" id="PF04542"/>
    </source>
</evidence>
<dbReference type="PANTHER" id="PTHR43133:SF46">
    <property type="entry name" value="RNA POLYMERASE SIGMA-70 FACTOR ECF SUBFAMILY"/>
    <property type="match status" value="1"/>
</dbReference>
<dbReference type="InterPro" id="IPR039425">
    <property type="entry name" value="RNA_pol_sigma-70-like"/>
</dbReference>
<gene>
    <name evidence="7" type="ORF">SAMN02927903_00258</name>
</gene>
<dbReference type="Proteomes" id="UP000199354">
    <property type="component" value="Unassembled WGS sequence"/>
</dbReference>
<dbReference type="Gene3D" id="1.10.1740.10">
    <property type="match status" value="1"/>
</dbReference>
<dbReference type="InterPro" id="IPR013249">
    <property type="entry name" value="RNA_pol_sigma70_r4_t2"/>
</dbReference>
<dbReference type="EMBL" id="FMVF01000002">
    <property type="protein sequence ID" value="SCX85354.1"/>
    <property type="molecule type" value="Genomic_DNA"/>
</dbReference>
<dbReference type="PANTHER" id="PTHR43133">
    <property type="entry name" value="RNA POLYMERASE ECF-TYPE SIGMA FACTO"/>
    <property type="match status" value="1"/>
</dbReference>
<feature type="domain" description="RNA polymerase sigma-70 region 2" evidence="5">
    <location>
        <begin position="11"/>
        <end position="72"/>
    </location>
</feature>
<name>A0A1G5B599_9FLAO</name>
<feature type="domain" description="RNA polymerase sigma factor 70 region 4 type 2" evidence="6">
    <location>
        <begin position="106"/>
        <end position="157"/>
    </location>
</feature>
<keyword evidence="8" id="KW-1185">Reference proteome</keyword>
<dbReference type="SUPFAM" id="SSF88659">
    <property type="entry name" value="Sigma3 and sigma4 domains of RNA polymerase sigma factors"/>
    <property type="match status" value="1"/>
</dbReference>
<keyword evidence="4" id="KW-0804">Transcription</keyword>
<dbReference type="InterPro" id="IPR013325">
    <property type="entry name" value="RNA_pol_sigma_r2"/>
</dbReference>
<evidence type="ECO:0000313" key="7">
    <source>
        <dbReference type="EMBL" id="SCX85354.1"/>
    </source>
</evidence>
<organism evidence="7 8">
    <name type="scientific">Flavobacterium caeni</name>
    <dbReference type="NCBI Taxonomy" id="490189"/>
    <lineage>
        <taxon>Bacteria</taxon>
        <taxon>Pseudomonadati</taxon>
        <taxon>Bacteroidota</taxon>
        <taxon>Flavobacteriia</taxon>
        <taxon>Flavobacteriales</taxon>
        <taxon>Flavobacteriaceae</taxon>
        <taxon>Flavobacterium</taxon>
    </lineage>
</organism>
<accession>A0A1G5B599</accession>
<reference evidence="7 8" key="1">
    <citation type="submission" date="2016-10" db="EMBL/GenBank/DDBJ databases">
        <authorList>
            <person name="de Groot N.N."/>
        </authorList>
    </citation>
    <scope>NUCLEOTIDE SEQUENCE [LARGE SCALE GENOMIC DNA]</scope>
    <source>
        <strain evidence="7 8">CGMCC 1.7031</strain>
    </source>
</reference>
<keyword evidence="3" id="KW-0731">Sigma factor</keyword>
<dbReference type="STRING" id="490189.SAMN02927903_00258"/>
<dbReference type="GO" id="GO:0003677">
    <property type="term" value="F:DNA binding"/>
    <property type="evidence" value="ECO:0007669"/>
    <property type="project" value="InterPro"/>
</dbReference>
<evidence type="ECO:0000256" key="4">
    <source>
        <dbReference type="ARBA" id="ARBA00023163"/>
    </source>
</evidence>
<sequence length="164" mass="18954">MCSESVFRSVFDTHFKLLRNFLVFRYRNVDAAEDVAQNAFVILWQNCAALEPEQARSFLFTTAIRLSLNGIKHDKVVERFRLQAKPSDSCAETPEFLLVESEVKQRLEWAIANLPEKQRVVFLMNRFENQSYAAIATLLGISVKAVEKRMHLALVELRKVIHNL</sequence>
<dbReference type="GO" id="GO:0016987">
    <property type="term" value="F:sigma factor activity"/>
    <property type="evidence" value="ECO:0007669"/>
    <property type="project" value="UniProtKB-KW"/>
</dbReference>
<proteinExistence type="inferred from homology"/>
<dbReference type="Pfam" id="PF04542">
    <property type="entry name" value="Sigma70_r2"/>
    <property type="match status" value="1"/>
</dbReference>
<dbReference type="InterPro" id="IPR036388">
    <property type="entry name" value="WH-like_DNA-bd_sf"/>
</dbReference>
<protein>
    <submittedName>
        <fullName evidence="7">RNA polymerase sigma-70 factor, ECF subfamily</fullName>
    </submittedName>
</protein>
<evidence type="ECO:0000313" key="8">
    <source>
        <dbReference type="Proteomes" id="UP000199354"/>
    </source>
</evidence>
<comment type="similarity">
    <text evidence="1">Belongs to the sigma-70 factor family. ECF subfamily.</text>
</comment>
<dbReference type="InterPro" id="IPR007627">
    <property type="entry name" value="RNA_pol_sigma70_r2"/>
</dbReference>
<evidence type="ECO:0000259" key="6">
    <source>
        <dbReference type="Pfam" id="PF08281"/>
    </source>
</evidence>
<dbReference type="InterPro" id="IPR013324">
    <property type="entry name" value="RNA_pol_sigma_r3/r4-like"/>
</dbReference>
<dbReference type="Gene3D" id="1.10.10.10">
    <property type="entry name" value="Winged helix-like DNA-binding domain superfamily/Winged helix DNA-binding domain"/>
    <property type="match status" value="1"/>
</dbReference>
<evidence type="ECO:0000256" key="1">
    <source>
        <dbReference type="ARBA" id="ARBA00010641"/>
    </source>
</evidence>
<dbReference type="CDD" id="cd06171">
    <property type="entry name" value="Sigma70_r4"/>
    <property type="match status" value="1"/>
</dbReference>
<evidence type="ECO:0000256" key="3">
    <source>
        <dbReference type="ARBA" id="ARBA00023082"/>
    </source>
</evidence>
<dbReference type="NCBIfam" id="TIGR02937">
    <property type="entry name" value="sigma70-ECF"/>
    <property type="match status" value="1"/>
</dbReference>
<dbReference type="SUPFAM" id="SSF88946">
    <property type="entry name" value="Sigma2 domain of RNA polymerase sigma factors"/>
    <property type="match status" value="1"/>
</dbReference>
<dbReference type="InterPro" id="IPR014284">
    <property type="entry name" value="RNA_pol_sigma-70_dom"/>
</dbReference>